<protein>
    <submittedName>
        <fullName evidence="1">Uncharacterized protein</fullName>
    </submittedName>
</protein>
<proteinExistence type="predicted"/>
<name>A0A382TPG2_9ZZZZ</name>
<accession>A0A382TPG2</accession>
<reference evidence="1" key="1">
    <citation type="submission" date="2018-05" db="EMBL/GenBank/DDBJ databases">
        <authorList>
            <person name="Lanie J.A."/>
            <person name="Ng W.-L."/>
            <person name="Kazmierczak K.M."/>
            <person name="Andrzejewski T.M."/>
            <person name="Davidsen T.M."/>
            <person name="Wayne K.J."/>
            <person name="Tettelin H."/>
            <person name="Glass J.I."/>
            <person name="Rusch D."/>
            <person name="Podicherti R."/>
            <person name="Tsui H.-C.T."/>
            <person name="Winkler M.E."/>
        </authorList>
    </citation>
    <scope>NUCLEOTIDE SEQUENCE</scope>
</reference>
<sequence length="34" mass="3867">MCPEEKKIGDEKVTNDNRFVEGENGIVVERSKCL</sequence>
<dbReference type="EMBL" id="UINC01138165">
    <property type="protein sequence ID" value="SVD23940.1"/>
    <property type="molecule type" value="Genomic_DNA"/>
</dbReference>
<organism evidence="1">
    <name type="scientific">marine metagenome</name>
    <dbReference type="NCBI Taxonomy" id="408172"/>
    <lineage>
        <taxon>unclassified sequences</taxon>
        <taxon>metagenomes</taxon>
        <taxon>ecological metagenomes</taxon>
    </lineage>
</organism>
<dbReference type="AlphaFoldDB" id="A0A382TPG2"/>
<feature type="non-terminal residue" evidence="1">
    <location>
        <position position="34"/>
    </location>
</feature>
<gene>
    <name evidence="1" type="ORF">METZ01_LOCUS376794</name>
</gene>
<evidence type="ECO:0000313" key="1">
    <source>
        <dbReference type="EMBL" id="SVD23940.1"/>
    </source>
</evidence>